<dbReference type="Proteomes" id="UP000033664">
    <property type="component" value="Unassembled WGS sequence"/>
</dbReference>
<protein>
    <submittedName>
        <fullName evidence="1">Uncharacterized protein</fullName>
    </submittedName>
</protein>
<reference evidence="2 4" key="2">
    <citation type="submission" date="2017-12" db="EMBL/GenBank/DDBJ databases">
        <authorList>
            <person name="Paulsen S."/>
            <person name="Gram L.K."/>
        </authorList>
    </citation>
    <scope>NUCLEOTIDE SEQUENCE [LARGE SCALE GENOMIC DNA]</scope>
    <source>
        <strain evidence="2 4">S2897</strain>
    </source>
</reference>
<accession>A0A0F4PJ52</accession>
<dbReference type="STRING" id="151081.TW72_07750"/>
<dbReference type="PATRIC" id="fig|151081.8.peg.2688"/>
<organism evidence="1 3">
    <name type="scientific">Pseudoalteromonas ruthenica</name>
    <dbReference type="NCBI Taxonomy" id="151081"/>
    <lineage>
        <taxon>Bacteria</taxon>
        <taxon>Pseudomonadati</taxon>
        <taxon>Pseudomonadota</taxon>
        <taxon>Gammaproteobacteria</taxon>
        <taxon>Alteromonadales</taxon>
        <taxon>Pseudoalteromonadaceae</taxon>
        <taxon>Pseudoalteromonas</taxon>
    </lineage>
</organism>
<dbReference type="GeneID" id="58228380"/>
<reference evidence="1 3" key="1">
    <citation type="journal article" date="2015" name="BMC Genomics">
        <title>Genome mining reveals unlocked bioactive potential of marine Gram-negative bacteria.</title>
        <authorList>
            <person name="Machado H."/>
            <person name="Sonnenschein E.C."/>
            <person name="Melchiorsen J."/>
            <person name="Gram L."/>
        </authorList>
    </citation>
    <scope>NUCLEOTIDE SEQUENCE [LARGE SCALE GENOMIC DNA]</scope>
    <source>
        <strain evidence="1 3">S3137</strain>
    </source>
</reference>
<dbReference type="EMBL" id="JXXZ01000006">
    <property type="protein sequence ID" value="KJZ00562.1"/>
    <property type="molecule type" value="Genomic_DNA"/>
</dbReference>
<keyword evidence="3" id="KW-1185">Reference proteome</keyword>
<evidence type="ECO:0000313" key="3">
    <source>
        <dbReference type="Proteomes" id="UP000033664"/>
    </source>
</evidence>
<proteinExistence type="predicted"/>
<dbReference type="OrthoDB" id="6316037at2"/>
<gene>
    <name evidence="2" type="ORF">CWC05_11665</name>
    <name evidence="1" type="ORF">TW72_07750</name>
</gene>
<name>A0A0F4PJ52_9GAMM</name>
<comment type="caution">
    <text evidence="1">The sequence shown here is derived from an EMBL/GenBank/DDBJ whole genome shotgun (WGS) entry which is preliminary data.</text>
</comment>
<evidence type="ECO:0000313" key="2">
    <source>
        <dbReference type="EMBL" id="TMP87112.1"/>
    </source>
</evidence>
<reference evidence="2" key="4">
    <citation type="submission" date="2019-09" db="EMBL/GenBank/DDBJ databases">
        <title>Co-occurence of chitin degradation, pigmentation and bioactivity in marine Pseudoalteromonas.</title>
        <authorList>
            <person name="Sonnenschein E.C."/>
            <person name="Bech P.K."/>
        </authorList>
    </citation>
    <scope>NUCLEOTIDE SEQUENCE</scope>
    <source>
        <strain evidence="2">S2897</strain>
    </source>
</reference>
<sequence length="74" mass="8550">MLSRNIRLASLAVVAVLLTWLISGEYDYWQHQRQCAARCEQLTRSAPSVHEVRYQEDVQLCRCSDVTEQALLLN</sequence>
<evidence type="ECO:0000313" key="1">
    <source>
        <dbReference type="EMBL" id="KJZ00562.1"/>
    </source>
</evidence>
<dbReference type="RefSeq" id="WP_045979904.1">
    <property type="nucleotide sequence ID" value="NZ_DJHQ01000002.1"/>
</dbReference>
<dbReference type="EMBL" id="PNCG01000010">
    <property type="protein sequence ID" value="TMP87112.1"/>
    <property type="molecule type" value="Genomic_DNA"/>
</dbReference>
<dbReference type="Proteomes" id="UP000305874">
    <property type="component" value="Unassembled WGS sequence"/>
</dbReference>
<evidence type="ECO:0000313" key="4">
    <source>
        <dbReference type="Proteomes" id="UP000305874"/>
    </source>
</evidence>
<reference evidence="4" key="3">
    <citation type="submission" date="2019-06" db="EMBL/GenBank/DDBJ databases">
        <title>Co-occurence of chitin degradation, pigmentation and bioactivity in marine Pseudoalteromonas.</title>
        <authorList>
            <person name="Sonnenschein E.C."/>
            <person name="Bech P.K."/>
        </authorList>
    </citation>
    <scope>NUCLEOTIDE SEQUENCE [LARGE SCALE GENOMIC DNA]</scope>
    <source>
        <strain evidence="4">S2897</strain>
    </source>
</reference>
<dbReference type="AlphaFoldDB" id="A0A0F4PJ52"/>